<dbReference type="KEGG" id="boz:DBV39_17055"/>
<dbReference type="InterPro" id="IPR008886">
    <property type="entry name" value="UPF0227/Esterase_YqiA"/>
</dbReference>
<dbReference type="SUPFAM" id="SSF53474">
    <property type="entry name" value="alpha/beta-Hydrolases"/>
    <property type="match status" value="1"/>
</dbReference>
<proteinExistence type="predicted"/>
<keyword evidence="2" id="KW-1185">Reference proteome</keyword>
<gene>
    <name evidence="1" type="ORF">DBV39_17055</name>
</gene>
<dbReference type="PANTHER" id="PTHR35602">
    <property type="entry name" value="ESTERASE YQIA-RELATED"/>
    <property type="match status" value="1"/>
</dbReference>
<sequence length="202" mass="22436">MILYLHGFRSSPESFKAQHMQAVMTARGMRSLWRCPALPVSPAQSFDLAHQQALDLCLEHHAGMEKLTIVGSSLGGFYATCLAETLGCRAVLLNPAVHAPRDLATQVGKHENYHNGEPMDFLASYVDELEAMAITRITRPDRYFLIAATGDEVLDWNEMREFFQGSRQTIIQGGDHGLTNVFADLIPDILSFAYPDIVNQPS</sequence>
<organism evidence="1 2">
    <name type="scientific">Orrella marina</name>
    <dbReference type="NCBI Taxonomy" id="2163011"/>
    <lineage>
        <taxon>Bacteria</taxon>
        <taxon>Pseudomonadati</taxon>
        <taxon>Pseudomonadota</taxon>
        <taxon>Betaproteobacteria</taxon>
        <taxon>Burkholderiales</taxon>
        <taxon>Alcaligenaceae</taxon>
        <taxon>Orrella</taxon>
    </lineage>
</organism>
<name>A0A2R4XN01_9BURK</name>
<dbReference type="Gene3D" id="3.40.50.1820">
    <property type="entry name" value="alpha/beta hydrolase"/>
    <property type="match status" value="1"/>
</dbReference>
<evidence type="ECO:0000313" key="2">
    <source>
        <dbReference type="Proteomes" id="UP000244571"/>
    </source>
</evidence>
<evidence type="ECO:0000313" key="1">
    <source>
        <dbReference type="EMBL" id="AWB35158.1"/>
    </source>
</evidence>
<dbReference type="Proteomes" id="UP000244571">
    <property type="component" value="Chromosome"/>
</dbReference>
<dbReference type="Pfam" id="PF05728">
    <property type="entry name" value="UPF0227"/>
    <property type="match status" value="1"/>
</dbReference>
<dbReference type="PANTHER" id="PTHR35602:SF3">
    <property type="entry name" value="ESTERASE YQIA"/>
    <property type="match status" value="1"/>
</dbReference>
<dbReference type="InterPro" id="IPR029058">
    <property type="entry name" value="AB_hydrolase_fold"/>
</dbReference>
<protein>
    <submittedName>
        <fullName evidence="1">Esterase</fullName>
    </submittedName>
</protein>
<dbReference type="OrthoDB" id="9814831at2"/>
<accession>A0A2R4XN01</accession>
<dbReference type="AlphaFoldDB" id="A0A2R4XN01"/>
<dbReference type="RefSeq" id="WP_108622568.1">
    <property type="nucleotide sequence ID" value="NZ_CP028901.1"/>
</dbReference>
<reference evidence="1 2" key="1">
    <citation type="submission" date="2018-04" db="EMBL/GenBank/DDBJ databases">
        <title>Bordetella sp. HZ20 isolated from seawater.</title>
        <authorList>
            <person name="Sun C."/>
        </authorList>
    </citation>
    <scope>NUCLEOTIDE SEQUENCE [LARGE SCALE GENOMIC DNA]</scope>
    <source>
        <strain evidence="1 2">HZ20</strain>
    </source>
</reference>
<dbReference type="EMBL" id="CP028901">
    <property type="protein sequence ID" value="AWB35158.1"/>
    <property type="molecule type" value="Genomic_DNA"/>
</dbReference>